<evidence type="ECO:0000256" key="7">
    <source>
        <dbReference type="ARBA" id="ARBA00023033"/>
    </source>
</evidence>
<keyword evidence="6" id="KW-0560">Oxidoreductase</keyword>
<evidence type="ECO:0000256" key="5">
    <source>
        <dbReference type="ARBA" id="ARBA00022857"/>
    </source>
</evidence>
<name>A0A067N6M7_PLEO1</name>
<keyword evidence="4" id="KW-0274">FAD</keyword>
<keyword evidence="5" id="KW-0521">NADP</keyword>
<dbReference type="Gene3D" id="3.50.50.60">
    <property type="entry name" value="FAD/NAD(P)-binding domain"/>
    <property type="match status" value="1"/>
</dbReference>
<dbReference type="PANTHER" id="PTHR43098">
    <property type="entry name" value="L-ORNITHINE N(5)-MONOOXYGENASE-RELATED"/>
    <property type="match status" value="1"/>
</dbReference>
<keyword evidence="7" id="KW-0503">Monooxygenase</keyword>
<comment type="cofactor">
    <cofactor evidence="1">
        <name>FAD</name>
        <dbReference type="ChEBI" id="CHEBI:57692"/>
    </cofactor>
</comment>
<evidence type="ECO:0000256" key="1">
    <source>
        <dbReference type="ARBA" id="ARBA00001974"/>
    </source>
</evidence>
<evidence type="ECO:0000313" key="9">
    <source>
        <dbReference type="Proteomes" id="UP000027073"/>
    </source>
</evidence>
<evidence type="ECO:0000256" key="4">
    <source>
        <dbReference type="ARBA" id="ARBA00022827"/>
    </source>
</evidence>
<dbReference type="SUPFAM" id="SSF51905">
    <property type="entry name" value="FAD/NAD(P)-binding domain"/>
    <property type="match status" value="1"/>
</dbReference>
<dbReference type="AlphaFoldDB" id="A0A067N6M7"/>
<protein>
    <submittedName>
        <fullName evidence="8">Uncharacterized protein</fullName>
    </submittedName>
</protein>
<reference evidence="9" key="1">
    <citation type="journal article" date="2014" name="Proc. Natl. Acad. Sci. U.S.A.">
        <title>Extensive sampling of basidiomycete genomes demonstrates inadequacy of the white-rot/brown-rot paradigm for wood decay fungi.</title>
        <authorList>
            <person name="Riley R."/>
            <person name="Salamov A.A."/>
            <person name="Brown D.W."/>
            <person name="Nagy L.G."/>
            <person name="Floudas D."/>
            <person name="Held B.W."/>
            <person name="Levasseur A."/>
            <person name="Lombard V."/>
            <person name="Morin E."/>
            <person name="Otillar R."/>
            <person name="Lindquist E.A."/>
            <person name="Sun H."/>
            <person name="LaButti K.M."/>
            <person name="Schmutz J."/>
            <person name="Jabbour D."/>
            <person name="Luo H."/>
            <person name="Baker S.E."/>
            <person name="Pisabarro A.G."/>
            <person name="Walton J.D."/>
            <person name="Blanchette R.A."/>
            <person name="Henrissat B."/>
            <person name="Martin F."/>
            <person name="Cullen D."/>
            <person name="Hibbett D.S."/>
            <person name="Grigoriev I.V."/>
        </authorList>
    </citation>
    <scope>NUCLEOTIDE SEQUENCE [LARGE SCALE GENOMIC DNA]</scope>
    <source>
        <strain evidence="9">PC15</strain>
    </source>
</reference>
<dbReference type="VEuPathDB" id="FungiDB:PLEOSDRAFT_162468"/>
<evidence type="ECO:0000256" key="3">
    <source>
        <dbReference type="ARBA" id="ARBA00022630"/>
    </source>
</evidence>
<gene>
    <name evidence="8" type="ORF">PLEOSDRAFT_162468</name>
</gene>
<organism evidence="8 9">
    <name type="scientific">Pleurotus ostreatus (strain PC15)</name>
    <name type="common">Oyster mushroom</name>
    <dbReference type="NCBI Taxonomy" id="1137138"/>
    <lineage>
        <taxon>Eukaryota</taxon>
        <taxon>Fungi</taxon>
        <taxon>Dikarya</taxon>
        <taxon>Basidiomycota</taxon>
        <taxon>Agaricomycotina</taxon>
        <taxon>Agaricomycetes</taxon>
        <taxon>Agaricomycetidae</taxon>
        <taxon>Agaricales</taxon>
        <taxon>Pleurotineae</taxon>
        <taxon>Pleurotaceae</taxon>
        <taxon>Pleurotus</taxon>
    </lineage>
</organism>
<dbReference type="Proteomes" id="UP000027073">
    <property type="component" value="Unassembled WGS sequence"/>
</dbReference>
<evidence type="ECO:0000256" key="6">
    <source>
        <dbReference type="ARBA" id="ARBA00023002"/>
    </source>
</evidence>
<comment type="similarity">
    <text evidence="2">Belongs to the FAD-binding monooxygenase family.</text>
</comment>
<dbReference type="InParanoid" id="A0A067N6M7"/>
<dbReference type="HOGENOM" id="CLU_1696252_0_0_1"/>
<dbReference type="PANTHER" id="PTHR43098:SF3">
    <property type="entry name" value="L-ORNITHINE N(5)-MONOOXYGENASE-RELATED"/>
    <property type="match status" value="1"/>
</dbReference>
<evidence type="ECO:0000313" key="8">
    <source>
        <dbReference type="EMBL" id="KDQ23494.1"/>
    </source>
</evidence>
<dbReference type="InterPro" id="IPR036188">
    <property type="entry name" value="FAD/NAD-bd_sf"/>
</dbReference>
<proteinExistence type="inferred from homology"/>
<dbReference type="EMBL" id="KL198013">
    <property type="protein sequence ID" value="KDQ23494.1"/>
    <property type="molecule type" value="Genomic_DNA"/>
</dbReference>
<dbReference type="GO" id="GO:0004497">
    <property type="term" value="F:monooxygenase activity"/>
    <property type="evidence" value="ECO:0007669"/>
    <property type="project" value="UniProtKB-KW"/>
</dbReference>
<keyword evidence="3" id="KW-0285">Flavoprotein</keyword>
<accession>A0A067N6M7</accession>
<evidence type="ECO:0000256" key="2">
    <source>
        <dbReference type="ARBA" id="ARBA00010139"/>
    </source>
</evidence>
<dbReference type="OrthoDB" id="3023166at2759"/>
<sequence>MHRLPFANGPTGIELQVDWIAKCIEYMAKNSLIRIEASEKAEQDWTQRVHEVGAKGLWNRAKSWYRGANIPGKVVEDMFGAGGYPSYAKACTEVADSGYEGRRKHIRGRTLKAMYLPEFGRFYPRFMVLGAHLFFLDTLHVSAHNMLSAAHMGGV</sequence>
<dbReference type="InterPro" id="IPR050775">
    <property type="entry name" value="FAD-binding_Monooxygenases"/>
</dbReference>